<keyword evidence="2" id="KW-1185">Reference proteome</keyword>
<reference evidence="1" key="1">
    <citation type="submission" date="2020-02" db="EMBL/GenBank/DDBJ databases">
        <authorList>
            <person name="Palmer J.M."/>
        </authorList>
    </citation>
    <scope>NUCLEOTIDE SEQUENCE</scope>
    <source>
        <strain evidence="1">EPUS1.4</strain>
        <tissue evidence="1">Thallus</tissue>
    </source>
</reference>
<gene>
    <name evidence="1" type="ORF">GJ744_010309</name>
</gene>
<comment type="caution">
    <text evidence="1">The sequence shown here is derived from an EMBL/GenBank/DDBJ whole genome shotgun (WGS) entry which is preliminary data.</text>
</comment>
<proteinExistence type="predicted"/>
<organism evidence="1 2">
    <name type="scientific">Endocarpon pusillum</name>
    <dbReference type="NCBI Taxonomy" id="364733"/>
    <lineage>
        <taxon>Eukaryota</taxon>
        <taxon>Fungi</taxon>
        <taxon>Dikarya</taxon>
        <taxon>Ascomycota</taxon>
        <taxon>Pezizomycotina</taxon>
        <taxon>Eurotiomycetes</taxon>
        <taxon>Chaetothyriomycetidae</taxon>
        <taxon>Verrucariales</taxon>
        <taxon>Verrucariaceae</taxon>
        <taxon>Endocarpon</taxon>
    </lineage>
</organism>
<dbReference type="Proteomes" id="UP000606974">
    <property type="component" value="Unassembled WGS sequence"/>
</dbReference>
<evidence type="ECO:0000313" key="1">
    <source>
        <dbReference type="EMBL" id="KAF7507518.1"/>
    </source>
</evidence>
<accession>A0A8H7AEM3</accession>
<name>A0A8H7AEM3_9EURO</name>
<evidence type="ECO:0000313" key="2">
    <source>
        <dbReference type="Proteomes" id="UP000606974"/>
    </source>
</evidence>
<protein>
    <submittedName>
        <fullName evidence="1">Uncharacterized protein</fullName>
    </submittedName>
</protein>
<dbReference type="EMBL" id="JAACFV010000067">
    <property type="protein sequence ID" value="KAF7507518.1"/>
    <property type="molecule type" value="Genomic_DNA"/>
</dbReference>
<dbReference type="AlphaFoldDB" id="A0A8H7AEM3"/>
<sequence>MNELIKNRSQELIKRLTNVILENRNIQQSGPTAVFHFATFETMGLVSAFGDRFVGIGGRLYFDPIASQKPRCDLRNMQQLNCPEDDMKAESGERNRHKKKAQPLHGSVELFSGSIQDISVRSVGLGPHEVSKDTSTSTRSGSTNKRCSFGGVVDVFLLSRHIKPLLFSPSIDSLSNILFQAKSRLRSTVLVLN</sequence>